<sequence length="2690" mass="295072">MAVQIIDILKNCAVKITSSSTKEREFVCGELVSCIQRDDFSEFGVKAIIKLIFQTQGLYRDNRSRKAIEEVVKVLAQKQGSDAVKYFCLSFSDIEKQATFLHQSYVISGSNLVVLCWSCILVKQVYNGVDLCAGAQWSRLVTVQCLALHGVLSAGKTCVCAAAKKKLHRVWNEVPGITSKYAEAISNTGPAQEVGCLVGFLFNFCTKSKDTETINKFKNPLLDMYLKVVISSKTRPPSHLLVHIGPLLSYVTHNDFGNLILPAVTKALLRNPEIVLESTAYLISSVSIDLSKYALDICKTIIGQLRAKEERHREEAALVLKNLAHQCSDPEALENLINFVFGVLNGSEGKLTQWNDRVSVLQGLRSLEKHSVSGSSSGQGLSHHVTEKLVKYLQHEVHEGALVCGLSVLSQWCTHFSNQVPKVLVDAFKKGMMNKNSTSVVRTAYLQCVAKAFQGNTLLQGMDILPQLLQTVEKVKVQPNQAAIVTEGLLAASIILRLSLADVQAESKLDPFWVTFLDAKKQLFVSEKYMSTASEEALLCLVSVIEKLFLSHGQRLNKSNSQPWQKALVFLLIHTSWKIRHSTQSCIQNLYKVSGESALELQSSLLAEFSKLLEVQKHLIPDNVSDVNGDAPLGGSSGVSMRALTSALLCLVFSLFETNQDLTSNSKDKVALQVLPDAHHPVIFSNKDKLWLGIVRHIGVEIDSFLNQNVDAIMEVIVSANRLPETSRNVLQSMTEIAPSVFFPRIVKHCTIVLAKPEFSTVTVEEFAIMNTPEGELYDKSVQKRAKLTEAAKWQNMKKESKAYSYEDQIWEMEVRESLKKKKKSEGKLSEKDEMGEKEKNAIEAQLAKEAEIRNRLQELHQQISEVGSLLDTAITANHKAACQHIPTLSLTLVPLLQYPLTAPVVMPLFLRLGETALGKEYKSLSDIVAYVTLRLLKPMCSISSAWCEENLLTSTKRVLSILHTLTVPPSGPRTSHSITELLSAPAFAFCFSFLRLVLKDGGKAVRGDEDQRYQALQVVAEHCSLRAGDNQEEDDKENKETDPALLPRQEMFSLLTEIMSTSPDTINGTRLRQLASQSLVELCEASSGDEGCATVSPVEISILLKALESPVASLRFATLKGLLVLGDILLVEFGETAQIAQLTKRLWVAKFDVDEENAKLSEKIWEELGFSLPQPLCSALLEDVVHDVEVVRNIAPLALAAAITEHPDAATFILQQLLDLYEEKLKIPPPVVDSLGRVVPNDAMDASDARCGIAQALGELAPKLSEKEVLSLFVFFVPTGLGDRSVEVRKHMLNAALKAINHHGKANMSVLLPVFEQFLDLAPDTSEHDTIRQAVVILMGCLARHLDKDDPKVRPIVGKLLSSLSTPSQQVQEAVANCLPPLVPAIKSEAPEMVKNLLKQLLESSAYGERKGAAYGLAGLVKGLGILHLKQLNIMSTLQEAIQDKKNQQHREGALFAYEMLCSMLGRLFEPYVVHVLPNLLLCFGDGSSYVRQATDDTARAVMKNLSAHGVKLVLPSLLEALKEDSWRTKTGSVELLGAMAFCAPKQLSSCLPSIVPCLCEVLTDSHTRVQKASAQALKQIGSVIRNPEILAISSFLLQALMDPSTKTAPCLQVLLQTSFVHFIDAPSLALIMPVLQRALGERSTETKKMAAQIIGNMYSLTDKKDLAPYLPSVIPGLKQALLDPVPEVRAVASRALGAMVRGIGEDSFEDLLPWLMETLTSENSSVDRSGAAQGLGEVLCALGTSKLESLMPEVISTTERPDLAPHIREGYLMLYIYLPSTFKDDFIPWVGPVIPSVLKGLADEAEYVRDTSLKAGQRIINLYADTAIELFLPELETGLFDDNWRIRHSSVQLLGDLLYRISGVTGKMSTEGREDDNFGTSHSNQAIIKSLGADRRNRVLAGLYMGRSDVSLMVRQSALHVWKIVVPNTPRILREILPTLFSLLLGCLASTSYDKRQVAARTLGDLVRKLGERILPEIIPILERGLDSDKNDERQGVCIGLSEIVASTSREQVVQYVDSLVPTVRRALIDPLPEVRVAAARTFGELHKTIGVRALDEILPSLLARMDDPTVSEYALDGLKQVMEVKSKVVLPFLVPELITPPVNMRALAILSAVTGDSLTSHLGKILPAMLNAIQDCFGTEHEKEKLEGASSLVLSVEDDVGIRTIVDELMSTSKHPEAGMRRASITLLYTFCEKTDADYSQFIPTLFRGIIYLMNDSDELVVDMSWNALNAVTKRLEPSEQLQYISHLRQAVKFVADDIKGGELPGFCLPKKGIAPILPIFREGILNGSPEFKEQSAKGLGEVINLTSAAALRPFVVNITGPLIRILGDRFTWNVKVAVLETLGLLLGKVGAMLKPFLPQLQTTFIKALNDPTRAVRMCAANALQKLIKLHTRVDPLFTELHNGVKNTDDNTIRETLLQALRGVIAGAGEKMGEPIRKALTTTLLGLLGHPDDSIRVTAGGCIGALAMIAPDPELHTIITDHLIVNDPTVDWTVRHGHAIALSAVLHDAAERIVSQGLLQAVTDAAVLHASTDRIPICSSGLRSLGFILAHSVIQCDSPQTQVSQMLLKVLQEGSNDVKMLAAACIQHVARATSAPLHNSLLKALIPTLIASCKEKNTGVKAAAESALMYVLRLREGESILQSCCRMFDASTAESIQDLCRRSLRRLATQEEDTDELEATFSCVDQG</sequence>
<dbReference type="PANTHER" id="PTHR23346:SF7">
    <property type="entry name" value="STALLED RIBOSOME SENSOR GCN1"/>
    <property type="match status" value="1"/>
</dbReference>
<dbReference type="FunFam" id="1.25.10.10:FF:000090">
    <property type="entry name" value="eIF-2-alpha kinase activator GCN1"/>
    <property type="match status" value="1"/>
</dbReference>
<dbReference type="GO" id="GO:0019887">
    <property type="term" value="F:protein kinase regulator activity"/>
    <property type="evidence" value="ECO:0007669"/>
    <property type="project" value="TreeGrafter"/>
</dbReference>
<dbReference type="Pfam" id="PF24993">
    <property type="entry name" value="GNC1_N"/>
    <property type="match status" value="1"/>
</dbReference>
<dbReference type="PROSITE" id="PS50077">
    <property type="entry name" value="HEAT_REPEAT"/>
    <property type="match status" value="3"/>
</dbReference>
<proteinExistence type="inferred from homology"/>
<dbReference type="Gene3D" id="1.25.10.10">
    <property type="entry name" value="Leucine-rich Repeat Variant"/>
    <property type="match status" value="7"/>
</dbReference>
<dbReference type="Proteomes" id="UP001249851">
    <property type="component" value="Unassembled WGS sequence"/>
</dbReference>
<evidence type="ECO:0000256" key="3">
    <source>
        <dbReference type="ARBA" id="ARBA00022737"/>
    </source>
</evidence>
<evidence type="ECO:0000259" key="5">
    <source>
        <dbReference type="SMART" id="SM01349"/>
    </source>
</evidence>
<evidence type="ECO:0000256" key="2">
    <source>
        <dbReference type="ARBA" id="ARBA00022553"/>
    </source>
</evidence>
<dbReference type="InterPro" id="IPR011989">
    <property type="entry name" value="ARM-like"/>
</dbReference>
<dbReference type="InterPro" id="IPR016024">
    <property type="entry name" value="ARM-type_fold"/>
</dbReference>
<accession>A0AAD9VHF3</accession>
<protein>
    <submittedName>
        <fullName evidence="6">EIF-2-alpha kinase activator GCN1</fullName>
    </submittedName>
</protein>
<evidence type="ECO:0000256" key="1">
    <source>
        <dbReference type="ARBA" id="ARBA00007366"/>
    </source>
</evidence>
<gene>
    <name evidence="6" type="ORF">P5673_000124</name>
</gene>
<dbReference type="FunFam" id="1.25.10.10:FF:000096">
    <property type="entry name" value="eIF-2-alpha kinase activator gcn1"/>
    <property type="match status" value="1"/>
</dbReference>
<dbReference type="GO" id="GO:0016301">
    <property type="term" value="F:kinase activity"/>
    <property type="evidence" value="ECO:0007669"/>
    <property type="project" value="UniProtKB-KW"/>
</dbReference>
<dbReference type="SUPFAM" id="SSF48371">
    <property type="entry name" value="ARM repeat"/>
    <property type="match status" value="4"/>
</dbReference>
<dbReference type="InterPro" id="IPR056810">
    <property type="entry name" value="GNC1-like_N"/>
</dbReference>
<evidence type="ECO:0000256" key="4">
    <source>
        <dbReference type="PROSITE-ProRule" id="PRU00103"/>
    </source>
</evidence>
<feature type="repeat" description="HEAT" evidence="4">
    <location>
        <begin position="2022"/>
        <end position="2059"/>
    </location>
</feature>
<dbReference type="Pfam" id="PF25801">
    <property type="entry name" value="HEAT_GCN1_C_2"/>
    <property type="match status" value="1"/>
</dbReference>
<comment type="similarity">
    <text evidence="1">Belongs to the GCN1 family.</text>
</comment>
<evidence type="ECO:0000313" key="6">
    <source>
        <dbReference type="EMBL" id="KAK2574010.1"/>
    </source>
</evidence>
<feature type="domain" description="TOG" evidence="5">
    <location>
        <begin position="1379"/>
        <end position="1615"/>
    </location>
</feature>
<dbReference type="Pfam" id="PF23271">
    <property type="entry name" value="HEAT_GCN1"/>
    <property type="match status" value="1"/>
</dbReference>
<keyword evidence="7" id="KW-1185">Reference proteome</keyword>
<organism evidence="6 7">
    <name type="scientific">Acropora cervicornis</name>
    <name type="common">Staghorn coral</name>
    <dbReference type="NCBI Taxonomy" id="6130"/>
    <lineage>
        <taxon>Eukaryota</taxon>
        <taxon>Metazoa</taxon>
        <taxon>Cnidaria</taxon>
        <taxon>Anthozoa</taxon>
        <taxon>Hexacorallia</taxon>
        <taxon>Scleractinia</taxon>
        <taxon>Astrocoeniina</taxon>
        <taxon>Acroporidae</taxon>
        <taxon>Acropora</taxon>
    </lineage>
</organism>
<dbReference type="PANTHER" id="PTHR23346">
    <property type="entry name" value="TRANSLATIONAL ACTIVATOR GCN1-RELATED"/>
    <property type="match status" value="1"/>
</dbReference>
<feature type="repeat" description="HEAT" evidence="4">
    <location>
        <begin position="1556"/>
        <end position="1593"/>
    </location>
</feature>
<reference evidence="6" key="1">
    <citation type="journal article" date="2023" name="G3 (Bethesda)">
        <title>Whole genome assembly and annotation of the endangered Caribbean coral Acropora cervicornis.</title>
        <authorList>
            <person name="Selwyn J.D."/>
            <person name="Vollmer S.V."/>
        </authorList>
    </citation>
    <scope>NUCLEOTIDE SEQUENCE</scope>
    <source>
        <strain evidence="6">K2</strain>
    </source>
</reference>
<dbReference type="GO" id="GO:0034198">
    <property type="term" value="P:cellular response to amino acid starvation"/>
    <property type="evidence" value="ECO:0007669"/>
    <property type="project" value="TreeGrafter"/>
</dbReference>
<evidence type="ECO:0000313" key="7">
    <source>
        <dbReference type="Proteomes" id="UP001249851"/>
    </source>
</evidence>
<dbReference type="GO" id="GO:0006417">
    <property type="term" value="P:regulation of translation"/>
    <property type="evidence" value="ECO:0007669"/>
    <property type="project" value="TreeGrafter"/>
</dbReference>
<dbReference type="FunFam" id="1.25.10.10:FF:000162">
    <property type="entry name" value="GCN1, eIF2 alpha kinase activator homolog"/>
    <property type="match status" value="1"/>
</dbReference>
<name>A0AAD9VHF3_ACRCE</name>
<reference evidence="6" key="2">
    <citation type="journal article" date="2023" name="Science">
        <title>Genomic signatures of disease resistance in endangered staghorn corals.</title>
        <authorList>
            <person name="Vollmer S.V."/>
            <person name="Selwyn J.D."/>
            <person name="Despard B.A."/>
            <person name="Roesel C.L."/>
        </authorList>
    </citation>
    <scope>NUCLEOTIDE SEQUENCE</scope>
    <source>
        <strain evidence="6">K2</strain>
    </source>
</reference>
<dbReference type="InterPro" id="IPR057546">
    <property type="entry name" value="HEAT_GCN1"/>
</dbReference>
<keyword evidence="2" id="KW-0597">Phosphoprotein</keyword>
<dbReference type="Pfam" id="PF24987">
    <property type="entry name" value="HEAT_EF3_N"/>
    <property type="match status" value="1"/>
</dbReference>
<keyword evidence="3" id="KW-0677">Repeat</keyword>
<dbReference type="InterPro" id="IPR034085">
    <property type="entry name" value="TOG"/>
</dbReference>
<comment type="caution">
    <text evidence="6">The sequence shown here is derived from an EMBL/GenBank/DDBJ whole genome shotgun (WGS) entry which is preliminary data.</text>
</comment>
<dbReference type="SMART" id="SM01349">
    <property type="entry name" value="TOG"/>
    <property type="match status" value="1"/>
</dbReference>
<dbReference type="GO" id="GO:0005829">
    <property type="term" value="C:cytosol"/>
    <property type="evidence" value="ECO:0007669"/>
    <property type="project" value="TreeGrafter"/>
</dbReference>
<keyword evidence="6" id="KW-0808">Transferase</keyword>
<keyword evidence="6" id="KW-0418">Kinase</keyword>
<feature type="repeat" description="HEAT" evidence="4">
    <location>
        <begin position="1675"/>
        <end position="1713"/>
    </location>
</feature>
<dbReference type="Pfam" id="PF24984">
    <property type="entry name" value="HEAT_EF3_GNC1"/>
    <property type="match status" value="1"/>
</dbReference>
<dbReference type="EMBL" id="JARQWQ010000001">
    <property type="protein sequence ID" value="KAK2574010.1"/>
    <property type="molecule type" value="Genomic_DNA"/>
</dbReference>
<dbReference type="InterPro" id="IPR021133">
    <property type="entry name" value="HEAT_type_2"/>
</dbReference>